<evidence type="ECO:0000256" key="1">
    <source>
        <dbReference type="SAM" id="MobiDB-lite"/>
    </source>
</evidence>
<name>A0ABR0M2Z7_9PEZI</name>
<dbReference type="Pfam" id="PF00169">
    <property type="entry name" value="PH"/>
    <property type="match status" value="1"/>
</dbReference>
<sequence length="182" mass="20393">MDYSGAEHGSYSDFSDSAGPAGTAMSALSLNNPSILSASISSPEKQHQQPQQPQQQTPSANPVYPKERPALPRNASQQSIPHPDSDRVVYHGWLFHLKSSRGVRRWKPLWAVLRPKALAFYKNEEEYSAVLIIPFPAVIDAVEVDPISKSKRFCMQIISEERNWRFCAPDEEGLAKWLGAFK</sequence>
<dbReference type="SMART" id="SM00233">
    <property type="entry name" value="PH"/>
    <property type="match status" value="1"/>
</dbReference>
<proteinExistence type="predicted"/>
<dbReference type="EMBL" id="JAVRRA010002379">
    <property type="protein sequence ID" value="KAK5277864.1"/>
    <property type="molecule type" value="Genomic_DNA"/>
</dbReference>
<dbReference type="CDD" id="cd13299">
    <property type="entry name" value="PH2_PH_fungal"/>
    <property type="match status" value="1"/>
</dbReference>
<protein>
    <recommendedName>
        <fullName evidence="2">PH domain-containing protein</fullName>
    </recommendedName>
</protein>
<accession>A0ABR0M2Z7</accession>
<feature type="compositionally biased region" description="Polar residues" evidence="1">
    <location>
        <begin position="26"/>
        <end position="43"/>
    </location>
</feature>
<dbReference type="SUPFAM" id="SSF50729">
    <property type="entry name" value="PH domain-like"/>
    <property type="match status" value="1"/>
</dbReference>
<dbReference type="Proteomes" id="UP001357485">
    <property type="component" value="Unassembled WGS sequence"/>
</dbReference>
<gene>
    <name evidence="3" type="ORF">LTR16_009262</name>
</gene>
<dbReference type="InterPro" id="IPR001849">
    <property type="entry name" value="PH_domain"/>
</dbReference>
<evidence type="ECO:0000313" key="4">
    <source>
        <dbReference type="Proteomes" id="UP001357485"/>
    </source>
</evidence>
<evidence type="ECO:0000259" key="2">
    <source>
        <dbReference type="PROSITE" id="PS50003"/>
    </source>
</evidence>
<feature type="non-terminal residue" evidence="3">
    <location>
        <position position="182"/>
    </location>
</feature>
<evidence type="ECO:0000313" key="3">
    <source>
        <dbReference type="EMBL" id="KAK5277864.1"/>
    </source>
</evidence>
<feature type="domain" description="PH" evidence="2">
    <location>
        <begin position="87"/>
        <end position="182"/>
    </location>
</feature>
<dbReference type="InterPro" id="IPR011993">
    <property type="entry name" value="PH-like_dom_sf"/>
</dbReference>
<feature type="region of interest" description="Disordered" evidence="1">
    <location>
        <begin position="1"/>
        <end position="83"/>
    </location>
</feature>
<keyword evidence="4" id="KW-1185">Reference proteome</keyword>
<dbReference type="Gene3D" id="2.30.29.30">
    <property type="entry name" value="Pleckstrin-homology domain (PH domain)/Phosphotyrosine-binding domain (PTB)"/>
    <property type="match status" value="1"/>
</dbReference>
<reference evidence="3 4" key="1">
    <citation type="submission" date="2023-08" db="EMBL/GenBank/DDBJ databases">
        <title>Black Yeasts Isolated from many extreme environments.</title>
        <authorList>
            <person name="Coleine C."/>
            <person name="Stajich J.E."/>
            <person name="Selbmann L."/>
        </authorList>
    </citation>
    <scope>NUCLEOTIDE SEQUENCE [LARGE SCALE GENOMIC DNA]</scope>
    <source>
        <strain evidence="3 4">CCFEE 536</strain>
    </source>
</reference>
<comment type="caution">
    <text evidence="3">The sequence shown here is derived from an EMBL/GenBank/DDBJ whole genome shotgun (WGS) entry which is preliminary data.</text>
</comment>
<dbReference type="PROSITE" id="PS50003">
    <property type="entry name" value="PH_DOMAIN"/>
    <property type="match status" value="1"/>
</dbReference>
<organism evidence="3 4">
    <name type="scientific">Cryomyces antarcticus</name>
    <dbReference type="NCBI Taxonomy" id="329879"/>
    <lineage>
        <taxon>Eukaryota</taxon>
        <taxon>Fungi</taxon>
        <taxon>Dikarya</taxon>
        <taxon>Ascomycota</taxon>
        <taxon>Pezizomycotina</taxon>
        <taxon>Dothideomycetes</taxon>
        <taxon>Dothideomycetes incertae sedis</taxon>
        <taxon>Cryomyces</taxon>
    </lineage>
</organism>